<dbReference type="OrthoDB" id="9810176at2"/>
<sequence>MQIRQPILYGLVFILVLILVLVAIGGGLFNQSARWPVQWQHQAFNSLCHQMANRSFWINGQPMAVCSRCIGVYSGFALGWMLLPMLSLIRITRLAHIKKVLVVILLFNFIDAAGNLLGLWQNTLFSRAILGGMLGSSAALIFVGDFFHHN</sequence>
<protein>
    <recommendedName>
        <fullName evidence="4">DUF2085 domain-containing protein</fullName>
    </recommendedName>
</protein>
<keyword evidence="1" id="KW-0812">Transmembrane</keyword>
<reference evidence="2 3" key="1">
    <citation type="submission" date="2017-08" db="EMBL/GenBank/DDBJ databases">
        <title>Aliifodinibius alkalisoli sp. nov., isolated from saline alkaline soil.</title>
        <authorList>
            <person name="Liu D."/>
            <person name="Zhang G."/>
        </authorList>
    </citation>
    <scope>NUCLEOTIDE SEQUENCE [LARGE SCALE GENOMIC DNA]</scope>
    <source>
        <strain evidence="2 3">WN023</strain>
    </source>
</reference>
<evidence type="ECO:0000313" key="3">
    <source>
        <dbReference type="Proteomes" id="UP000218831"/>
    </source>
</evidence>
<evidence type="ECO:0008006" key="4">
    <source>
        <dbReference type="Google" id="ProtNLM"/>
    </source>
</evidence>
<accession>A0A2A2G808</accession>
<dbReference type="EMBL" id="NSKE01000011">
    <property type="protein sequence ID" value="PAU92963.1"/>
    <property type="molecule type" value="Genomic_DNA"/>
</dbReference>
<keyword evidence="3" id="KW-1185">Reference proteome</keyword>
<dbReference type="Proteomes" id="UP000218831">
    <property type="component" value="Unassembled WGS sequence"/>
</dbReference>
<organism evidence="2 3">
    <name type="scientific">Fodinibius salipaludis</name>
    <dbReference type="NCBI Taxonomy" id="2032627"/>
    <lineage>
        <taxon>Bacteria</taxon>
        <taxon>Pseudomonadati</taxon>
        <taxon>Balneolota</taxon>
        <taxon>Balneolia</taxon>
        <taxon>Balneolales</taxon>
        <taxon>Balneolaceae</taxon>
        <taxon>Fodinibius</taxon>
    </lineage>
</organism>
<comment type="caution">
    <text evidence="2">The sequence shown here is derived from an EMBL/GenBank/DDBJ whole genome shotgun (WGS) entry which is preliminary data.</text>
</comment>
<feature type="transmembrane region" description="Helical" evidence="1">
    <location>
        <begin position="70"/>
        <end position="88"/>
    </location>
</feature>
<dbReference type="Pfam" id="PF09858">
    <property type="entry name" value="DUF2085"/>
    <property type="match status" value="1"/>
</dbReference>
<feature type="transmembrane region" description="Helical" evidence="1">
    <location>
        <begin position="124"/>
        <end position="147"/>
    </location>
</feature>
<dbReference type="InterPro" id="IPR019206">
    <property type="entry name" value="DUF2085_TM"/>
</dbReference>
<feature type="transmembrane region" description="Helical" evidence="1">
    <location>
        <begin position="100"/>
        <end position="118"/>
    </location>
</feature>
<evidence type="ECO:0000313" key="2">
    <source>
        <dbReference type="EMBL" id="PAU92963.1"/>
    </source>
</evidence>
<dbReference type="AlphaFoldDB" id="A0A2A2G808"/>
<name>A0A2A2G808_9BACT</name>
<gene>
    <name evidence="2" type="ORF">CK503_13635</name>
</gene>
<keyword evidence="1" id="KW-1133">Transmembrane helix</keyword>
<proteinExistence type="predicted"/>
<evidence type="ECO:0000256" key="1">
    <source>
        <dbReference type="SAM" id="Phobius"/>
    </source>
</evidence>
<keyword evidence="1" id="KW-0472">Membrane</keyword>
<feature type="transmembrane region" description="Helical" evidence="1">
    <location>
        <begin position="7"/>
        <end position="29"/>
    </location>
</feature>